<gene>
    <name evidence="1" type="ORF">SDC9_198234</name>
</gene>
<organism evidence="1">
    <name type="scientific">bioreactor metagenome</name>
    <dbReference type="NCBI Taxonomy" id="1076179"/>
    <lineage>
        <taxon>unclassified sequences</taxon>
        <taxon>metagenomes</taxon>
        <taxon>ecological metagenomes</taxon>
    </lineage>
</organism>
<name>A0A645ITY4_9ZZZZ</name>
<sequence length="60" mass="6351">MQGNAVGNGRHGKFADAEMQVGARAVFLGEILLPLHQGVVGRREVRAAAHDVGQFRGQAV</sequence>
<protein>
    <submittedName>
        <fullName evidence="1">Uncharacterized protein</fullName>
    </submittedName>
</protein>
<dbReference type="EMBL" id="VSSQ01114944">
    <property type="protein sequence ID" value="MPN50603.1"/>
    <property type="molecule type" value="Genomic_DNA"/>
</dbReference>
<reference evidence="1" key="1">
    <citation type="submission" date="2019-08" db="EMBL/GenBank/DDBJ databases">
        <authorList>
            <person name="Kucharzyk K."/>
            <person name="Murdoch R.W."/>
            <person name="Higgins S."/>
            <person name="Loffler F."/>
        </authorList>
    </citation>
    <scope>NUCLEOTIDE SEQUENCE</scope>
</reference>
<comment type="caution">
    <text evidence="1">The sequence shown here is derived from an EMBL/GenBank/DDBJ whole genome shotgun (WGS) entry which is preliminary data.</text>
</comment>
<accession>A0A645ITY4</accession>
<proteinExistence type="predicted"/>
<evidence type="ECO:0000313" key="1">
    <source>
        <dbReference type="EMBL" id="MPN50603.1"/>
    </source>
</evidence>
<dbReference type="AlphaFoldDB" id="A0A645ITY4"/>